<name>A0A6A6XV11_9PLEO</name>
<evidence type="ECO:0000256" key="1">
    <source>
        <dbReference type="SAM" id="SignalP"/>
    </source>
</evidence>
<organism evidence="2 3">
    <name type="scientific">Melanomma pulvis-pyrius CBS 109.77</name>
    <dbReference type="NCBI Taxonomy" id="1314802"/>
    <lineage>
        <taxon>Eukaryota</taxon>
        <taxon>Fungi</taxon>
        <taxon>Dikarya</taxon>
        <taxon>Ascomycota</taxon>
        <taxon>Pezizomycotina</taxon>
        <taxon>Dothideomycetes</taxon>
        <taxon>Pleosporomycetidae</taxon>
        <taxon>Pleosporales</taxon>
        <taxon>Melanommataceae</taxon>
        <taxon>Melanomma</taxon>
    </lineage>
</organism>
<evidence type="ECO:0000313" key="2">
    <source>
        <dbReference type="EMBL" id="KAF2800280.1"/>
    </source>
</evidence>
<evidence type="ECO:0000313" key="3">
    <source>
        <dbReference type="Proteomes" id="UP000799757"/>
    </source>
</evidence>
<accession>A0A6A6XV11</accession>
<dbReference type="Proteomes" id="UP000799757">
    <property type="component" value="Unassembled WGS sequence"/>
</dbReference>
<keyword evidence="3" id="KW-1185">Reference proteome</keyword>
<proteinExistence type="predicted"/>
<dbReference type="EMBL" id="MU001750">
    <property type="protein sequence ID" value="KAF2800280.1"/>
    <property type="molecule type" value="Genomic_DNA"/>
</dbReference>
<gene>
    <name evidence="2" type="ORF">K505DRAFT_331851</name>
</gene>
<keyword evidence="1" id="KW-0732">Signal</keyword>
<dbReference type="AlphaFoldDB" id="A0A6A6XV11"/>
<reference evidence="2" key="1">
    <citation type="journal article" date="2020" name="Stud. Mycol.">
        <title>101 Dothideomycetes genomes: a test case for predicting lifestyles and emergence of pathogens.</title>
        <authorList>
            <person name="Haridas S."/>
            <person name="Albert R."/>
            <person name="Binder M."/>
            <person name="Bloem J."/>
            <person name="Labutti K."/>
            <person name="Salamov A."/>
            <person name="Andreopoulos B."/>
            <person name="Baker S."/>
            <person name="Barry K."/>
            <person name="Bills G."/>
            <person name="Bluhm B."/>
            <person name="Cannon C."/>
            <person name="Castanera R."/>
            <person name="Culley D."/>
            <person name="Daum C."/>
            <person name="Ezra D."/>
            <person name="Gonzalez J."/>
            <person name="Henrissat B."/>
            <person name="Kuo A."/>
            <person name="Liang C."/>
            <person name="Lipzen A."/>
            <person name="Lutzoni F."/>
            <person name="Magnuson J."/>
            <person name="Mondo S."/>
            <person name="Nolan M."/>
            <person name="Ohm R."/>
            <person name="Pangilinan J."/>
            <person name="Park H.-J."/>
            <person name="Ramirez L."/>
            <person name="Alfaro M."/>
            <person name="Sun H."/>
            <person name="Tritt A."/>
            <person name="Yoshinaga Y."/>
            <person name="Zwiers L.-H."/>
            <person name="Turgeon B."/>
            <person name="Goodwin S."/>
            <person name="Spatafora J."/>
            <person name="Crous P."/>
            <person name="Grigoriev I."/>
        </authorList>
    </citation>
    <scope>NUCLEOTIDE SEQUENCE</scope>
    <source>
        <strain evidence="2">CBS 109.77</strain>
    </source>
</reference>
<protein>
    <submittedName>
        <fullName evidence="2">Uncharacterized protein</fullName>
    </submittedName>
</protein>
<sequence length="260" mass="28631">MKLNAVATAIVLSLAVFCVAFKDEIPHVAHPSIEDMELSNEKYLLLAKGQLATRLTAELAAAIENKAPRSTHPSIDDVEPADEEFLRLAKAQLSQFAEIAAAIKTEAPNSTHPPVDDMELSDEEYRHLVKAHLARIIESVTTLMIKMDAGNHMVATPHVMAHGVVSDWSEYSDLPSYLGDPNPRDSGPRSEEDLRWDDHWKGVQCVVVVISVALSAYLGVILGICTKRQWGFVVAARQAEKAEKAEKVRQARFPQMSLAT</sequence>
<feature type="signal peptide" evidence="1">
    <location>
        <begin position="1"/>
        <end position="20"/>
    </location>
</feature>
<feature type="chain" id="PRO_5025332370" evidence="1">
    <location>
        <begin position="21"/>
        <end position="260"/>
    </location>
</feature>